<feature type="compositionally biased region" description="Low complexity" evidence="1">
    <location>
        <begin position="133"/>
        <end position="153"/>
    </location>
</feature>
<feature type="compositionally biased region" description="Basic residues" evidence="1">
    <location>
        <begin position="747"/>
        <end position="758"/>
    </location>
</feature>
<feature type="compositionally biased region" description="Polar residues" evidence="1">
    <location>
        <begin position="75"/>
        <end position="88"/>
    </location>
</feature>
<keyword evidence="2" id="KW-0472">Membrane</keyword>
<dbReference type="InterPro" id="IPR017900">
    <property type="entry name" value="4Fe4S_Fe_S_CS"/>
</dbReference>
<feature type="region of interest" description="Disordered" evidence="1">
    <location>
        <begin position="689"/>
        <end position="808"/>
    </location>
</feature>
<dbReference type="AlphaFoldDB" id="A0A6I9XFX8"/>
<organism evidence="4 5">
    <name type="scientific">Thamnophis sirtalis</name>
    <dbReference type="NCBI Taxonomy" id="35019"/>
    <lineage>
        <taxon>Eukaryota</taxon>
        <taxon>Metazoa</taxon>
        <taxon>Chordata</taxon>
        <taxon>Craniata</taxon>
        <taxon>Vertebrata</taxon>
        <taxon>Euteleostomi</taxon>
        <taxon>Lepidosauria</taxon>
        <taxon>Squamata</taxon>
        <taxon>Bifurcata</taxon>
        <taxon>Unidentata</taxon>
        <taxon>Episquamata</taxon>
        <taxon>Toxicofera</taxon>
        <taxon>Serpentes</taxon>
        <taxon>Colubroidea</taxon>
        <taxon>Colubridae</taxon>
        <taxon>Natricinae</taxon>
        <taxon>Thamnophis</taxon>
    </lineage>
</organism>
<gene>
    <name evidence="5" type="primary">LOC106541769</name>
</gene>
<reference evidence="5" key="1">
    <citation type="submission" date="2025-08" db="UniProtKB">
        <authorList>
            <consortium name="RefSeq"/>
        </authorList>
    </citation>
    <scope>IDENTIFICATION</scope>
    <source>
        <tissue evidence="5">Skeletal muscle</tissue>
    </source>
</reference>
<feature type="compositionally biased region" description="Polar residues" evidence="1">
    <location>
        <begin position="702"/>
        <end position="713"/>
    </location>
</feature>
<keyword evidence="2" id="KW-0812">Transmembrane</keyword>
<keyword evidence="2" id="KW-1133">Transmembrane helix</keyword>
<dbReference type="Proteomes" id="UP000504617">
    <property type="component" value="Unplaced"/>
</dbReference>
<proteinExistence type="predicted"/>
<dbReference type="OrthoDB" id="9046590at2759"/>
<evidence type="ECO:0000313" key="5">
    <source>
        <dbReference type="RefSeq" id="XP_013912777.1"/>
    </source>
</evidence>
<evidence type="ECO:0000313" key="4">
    <source>
        <dbReference type="Proteomes" id="UP000504617"/>
    </source>
</evidence>
<evidence type="ECO:0000259" key="3">
    <source>
        <dbReference type="PROSITE" id="PS51379"/>
    </source>
</evidence>
<feature type="compositionally biased region" description="Polar residues" evidence="1">
    <location>
        <begin position="796"/>
        <end position="808"/>
    </location>
</feature>
<feature type="region of interest" description="Disordered" evidence="1">
    <location>
        <begin position="345"/>
        <end position="389"/>
    </location>
</feature>
<protein>
    <submittedName>
        <fullName evidence="5">Uncharacterized protein LOC106541769</fullName>
    </submittedName>
</protein>
<feature type="compositionally biased region" description="Basic and acidic residues" evidence="1">
    <location>
        <begin position="606"/>
        <end position="625"/>
    </location>
</feature>
<sequence length="808" mass="89881">MLTILQNVISDCCHLLLFLLVAIIFVPATIWAFKKVKKIQACNKKQSSVLGKNKYHKHRSKEDKGYKLSHRTKTTSHSNLKAPTNVQIGITPQNEVIHWVSQQRSTGQRSRSRTPPSTSPKRHQTPQKPPPVRVRSPGPGQRSHSRTPPSTSPKGRQTPPKPPARARSPRPCTQTPLPSSKDLLPPPFIICQTTSHSNLKAPTNVQIGITPQNEVIHWVSQQRSTGQRSRSRTPPSTSPKRHQTPQKPPPVRVRSPGPGQRSHSRTPPSTSPKGRQTPPKPPARARSPRPCTQTPLPSSKDLLPPSFIICQATSHSSLKEPTNGNLSSMTPEEELTEVLNLLAQNESLLTKQPGRPRTPKKKEKDVRSKKPSTSKDGAGRSGSPKGKPAETQISLMLDRQTHRLSWADDMTEVPRESGDLPSFAQTSFLDTTFMCQNQLELPCIHQAQIELQQESFKLAKSPLKSQCLAHAIVESLDTEQATRDLYMCLAKGLENGHSQPSVEYPICLLCGRCAPYCPHPHPQHGPCLLVYPRLSVQDGEVYMNLGFLLKIKRHEANRWGLVQGKDASKLQHSKGHPSKQERSQSRSPSRSRSRRNAHEAAPPSRAAERPSRLARQRPTEAIDLRARRHRAGPRPSRATTPRSPPRSPKMESQPRKPAPEATQPKSPQKPPNILKKLLLCIKKVWAKVRRRREPPSTKRSSRTSLQKAASSPSLVDPSAPSGFPANGISHQKQGSLRKHAVTTTHAKQGHSHGHRKMSMKVSDHESFHPHKKVDSYRAKPASSGAPKKHSRHSPPRQLQRSPSRANLY</sequence>
<feature type="region of interest" description="Disordered" evidence="1">
    <location>
        <begin position="566"/>
        <end position="675"/>
    </location>
</feature>
<dbReference type="PROSITE" id="PS00198">
    <property type="entry name" value="4FE4S_FER_1"/>
    <property type="match status" value="1"/>
</dbReference>
<evidence type="ECO:0000256" key="2">
    <source>
        <dbReference type="SAM" id="Phobius"/>
    </source>
</evidence>
<feature type="compositionally biased region" description="Basic and acidic residues" evidence="1">
    <location>
        <begin position="761"/>
        <end position="777"/>
    </location>
</feature>
<feature type="domain" description="4Fe-4S ferredoxin-type" evidence="3">
    <location>
        <begin position="498"/>
        <end position="527"/>
    </location>
</feature>
<feature type="compositionally biased region" description="Basic and acidic residues" evidence="1">
    <location>
        <begin position="648"/>
        <end position="658"/>
    </location>
</feature>
<dbReference type="RefSeq" id="XP_013912777.1">
    <property type="nucleotide sequence ID" value="XM_014057302.1"/>
</dbReference>
<feature type="region of interest" description="Disordered" evidence="1">
    <location>
        <begin position="220"/>
        <end position="304"/>
    </location>
</feature>
<feature type="transmembrane region" description="Helical" evidence="2">
    <location>
        <begin position="12"/>
        <end position="33"/>
    </location>
</feature>
<accession>A0A6I9XFX8</accession>
<dbReference type="InterPro" id="IPR017896">
    <property type="entry name" value="4Fe4S_Fe-S-bd"/>
</dbReference>
<feature type="compositionally biased region" description="Low complexity" evidence="1">
    <location>
        <begin position="165"/>
        <end position="183"/>
    </location>
</feature>
<feature type="region of interest" description="Disordered" evidence="1">
    <location>
        <begin position="101"/>
        <end position="189"/>
    </location>
</feature>
<dbReference type="KEGG" id="tsr:106541769"/>
<evidence type="ECO:0000256" key="1">
    <source>
        <dbReference type="SAM" id="MobiDB-lite"/>
    </source>
</evidence>
<feature type="compositionally biased region" description="Low complexity" evidence="1">
    <location>
        <begin position="252"/>
        <end position="272"/>
    </location>
</feature>
<feature type="compositionally biased region" description="Low complexity" evidence="1">
    <location>
        <begin position="220"/>
        <end position="235"/>
    </location>
</feature>
<dbReference type="PROSITE" id="PS51379">
    <property type="entry name" value="4FE4S_FER_2"/>
    <property type="match status" value="1"/>
</dbReference>
<keyword evidence="4" id="KW-1185">Reference proteome</keyword>
<feature type="compositionally biased region" description="Low complexity" evidence="1">
    <location>
        <begin position="101"/>
        <end position="116"/>
    </location>
</feature>
<feature type="compositionally biased region" description="Low complexity" evidence="1">
    <location>
        <begin position="284"/>
        <end position="304"/>
    </location>
</feature>
<feature type="region of interest" description="Disordered" evidence="1">
    <location>
        <begin position="50"/>
        <end position="88"/>
    </location>
</feature>
<name>A0A6I9XFX8_9SAUR</name>
<dbReference type="GeneID" id="106541769"/>